<protein>
    <submittedName>
        <fullName evidence="1">Uncharacterized protein</fullName>
    </submittedName>
</protein>
<comment type="caution">
    <text evidence="1">The sequence shown here is derived from an EMBL/GenBank/DDBJ whole genome shotgun (WGS) entry which is preliminary data.</text>
</comment>
<dbReference type="Proteomes" id="UP000712281">
    <property type="component" value="Unassembled WGS sequence"/>
</dbReference>
<proteinExistence type="predicted"/>
<dbReference type="EMBL" id="QGKW02001940">
    <property type="protein sequence ID" value="KAF2559765.1"/>
    <property type="molecule type" value="Genomic_DNA"/>
</dbReference>
<sequence>MKRSRVEDSLIISKDEDVVKALKGWLTSKIIQVNIDKTGDVTFTYGTSPNIPNFMLLPQFTRIVQSKELGDLESGCSEKKGSVGGVKESTMSYSSPAVSPVNYYLILFLVELIHLRNKKEKFREKERKKERKISEGLASKCLESPKFFSRWFYRSRITVNCSCDTEQDHEDTIMGSHPGGRVTACSFRCSILEYLMEMMVIFLSPLGSVSLGGDQKYFEVLGSTIEEHRPCPFLVIYDRGCHRRPVHSKPKGPATDKLMLMPTEAPKVSPSVSSLSKSRTWKRLLDPGLSWTNLFSSRFERGLDPRKLNCWIEDHVMNCSVSEPPSTGIGPVTPCSRSVTWFEFRYQGEWSDQSDNCDRLESQVYRKWSVISLSSSLVLISQSNRIKGLGSLSKLVTHDSFVMQTGDLTLGREGTALASGDQKYFEVLGSTIEEHRPCPFLVIYDRGCHRRPVHSKPKGPATDKLMLMPTEAPKVSPSVFAPTKENYFRPRAP</sequence>
<gene>
    <name evidence="1" type="ORF">F2Q68_00015252</name>
</gene>
<evidence type="ECO:0000313" key="2">
    <source>
        <dbReference type="Proteomes" id="UP000712281"/>
    </source>
</evidence>
<accession>A0A8S9HMR7</accession>
<dbReference type="AlphaFoldDB" id="A0A8S9HMR7"/>
<reference evidence="1" key="1">
    <citation type="submission" date="2019-12" db="EMBL/GenBank/DDBJ databases">
        <title>Genome sequencing and annotation of Brassica cretica.</title>
        <authorList>
            <person name="Studholme D.J."/>
            <person name="Sarris P.F."/>
        </authorList>
    </citation>
    <scope>NUCLEOTIDE SEQUENCE</scope>
    <source>
        <strain evidence="1">PFS-001/15</strain>
        <tissue evidence="1">Leaf</tissue>
    </source>
</reference>
<evidence type="ECO:0000313" key="1">
    <source>
        <dbReference type="EMBL" id="KAF2559765.1"/>
    </source>
</evidence>
<name>A0A8S9HMR7_BRACR</name>
<organism evidence="1 2">
    <name type="scientific">Brassica cretica</name>
    <name type="common">Mustard</name>
    <dbReference type="NCBI Taxonomy" id="69181"/>
    <lineage>
        <taxon>Eukaryota</taxon>
        <taxon>Viridiplantae</taxon>
        <taxon>Streptophyta</taxon>
        <taxon>Embryophyta</taxon>
        <taxon>Tracheophyta</taxon>
        <taxon>Spermatophyta</taxon>
        <taxon>Magnoliopsida</taxon>
        <taxon>eudicotyledons</taxon>
        <taxon>Gunneridae</taxon>
        <taxon>Pentapetalae</taxon>
        <taxon>rosids</taxon>
        <taxon>malvids</taxon>
        <taxon>Brassicales</taxon>
        <taxon>Brassicaceae</taxon>
        <taxon>Brassiceae</taxon>
        <taxon>Brassica</taxon>
    </lineage>
</organism>